<dbReference type="AlphaFoldDB" id="K2S4C6"/>
<evidence type="ECO:0000313" key="3">
    <source>
        <dbReference type="Proteomes" id="UP000007129"/>
    </source>
</evidence>
<gene>
    <name evidence="2" type="ORF">MPH_00732</name>
</gene>
<dbReference type="HOGENOM" id="CLU_1434680_0_0_1"/>
<feature type="region of interest" description="Disordered" evidence="1">
    <location>
        <begin position="1"/>
        <end position="39"/>
    </location>
</feature>
<organism evidence="2 3">
    <name type="scientific">Macrophomina phaseolina (strain MS6)</name>
    <name type="common">Charcoal rot fungus</name>
    <dbReference type="NCBI Taxonomy" id="1126212"/>
    <lineage>
        <taxon>Eukaryota</taxon>
        <taxon>Fungi</taxon>
        <taxon>Dikarya</taxon>
        <taxon>Ascomycota</taxon>
        <taxon>Pezizomycotina</taxon>
        <taxon>Dothideomycetes</taxon>
        <taxon>Dothideomycetes incertae sedis</taxon>
        <taxon>Botryosphaeriales</taxon>
        <taxon>Botryosphaeriaceae</taxon>
        <taxon>Macrophomina</taxon>
    </lineage>
</organism>
<protein>
    <submittedName>
        <fullName evidence="2">Uncharacterized protein</fullName>
    </submittedName>
</protein>
<feature type="compositionally biased region" description="Polar residues" evidence="1">
    <location>
        <begin position="1"/>
        <end position="10"/>
    </location>
</feature>
<dbReference type="InParanoid" id="K2S4C6"/>
<name>K2S4C6_MACPH</name>
<accession>K2S4C6</accession>
<reference evidence="2 3" key="1">
    <citation type="journal article" date="2012" name="BMC Genomics">
        <title>Tools to kill: Genome of one of the most destructive plant pathogenic fungi Macrophomina phaseolina.</title>
        <authorList>
            <person name="Islam M.S."/>
            <person name="Haque M.S."/>
            <person name="Islam M.M."/>
            <person name="Emdad E.M."/>
            <person name="Halim A."/>
            <person name="Hossen Q.M.M."/>
            <person name="Hossain M.Z."/>
            <person name="Ahmed B."/>
            <person name="Rahim S."/>
            <person name="Rahman M.S."/>
            <person name="Alam M.M."/>
            <person name="Hou S."/>
            <person name="Wan X."/>
            <person name="Saito J.A."/>
            <person name="Alam M."/>
        </authorList>
    </citation>
    <scope>NUCLEOTIDE SEQUENCE [LARGE SCALE GENOMIC DNA]</scope>
    <source>
        <strain evidence="2 3">MS6</strain>
    </source>
</reference>
<proteinExistence type="predicted"/>
<comment type="caution">
    <text evidence="2">The sequence shown here is derived from an EMBL/GenBank/DDBJ whole genome shotgun (WGS) entry which is preliminary data.</text>
</comment>
<dbReference type="Proteomes" id="UP000007129">
    <property type="component" value="Unassembled WGS sequence"/>
</dbReference>
<evidence type="ECO:0000256" key="1">
    <source>
        <dbReference type="SAM" id="MobiDB-lite"/>
    </source>
</evidence>
<sequence>MLGMSSSPGSRASWRRCPRATRACSAAPAQRRRDSGTTRIKMLPRTSKYPSRNRSRRCTTATSILAPLSSMPWMRRQQSRRDSALPQRFHLALLRNLWDLRTRRPRSKRSSLLPPSCRSFQRFCNSRMTSAPSCNKRCICVTVSRRRRRRRATRCNAWPARAIWSRRMRRAGSPGRMQPGMLLAHQTRQ</sequence>
<dbReference type="VEuPathDB" id="FungiDB:MPH_00732"/>
<evidence type="ECO:0000313" key="2">
    <source>
        <dbReference type="EMBL" id="EKG21813.1"/>
    </source>
</evidence>
<dbReference type="EMBL" id="AHHD01000035">
    <property type="protein sequence ID" value="EKG21813.1"/>
    <property type="molecule type" value="Genomic_DNA"/>
</dbReference>